<dbReference type="AlphaFoldDB" id="A0A2M9ZEG7"/>
<dbReference type="InterPro" id="IPR014729">
    <property type="entry name" value="Rossmann-like_a/b/a_fold"/>
</dbReference>
<reference evidence="2 3" key="1">
    <citation type="submission" date="2017-07" db="EMBL/GenBank/DDBJ databases">
        <title>Leptospira spp. isolated from tropical soils.</title>
        <authorList>
            <person name="Thibeaux R."/>
            <person name="Iraola G."/>
            <person name="Ferres I."/>
            <person name="Bierque E."/>
            <person name="Girault D."/>
            <person name="Soupe-Gilbert M.-E."/>
            <person name="Picardeau M."/>
            <person name="Goarant C."/>
        </authorList>
    </citation>
    <scope>NUCLEOTIDE SEQUENCE [LARGE SCALE GENOMIC DNA]</scope>
    <source>
        <strain evidence="2 3">FH2-C-A2</strain>
    </source>
</reference>
<feature type="domain" description="tRNA(Ile)-lysidine/2-thiocytidine synthase N-terminal" evidence="1">
    <location>
        <begin position="28"/>
        <end position="94"/>
    </location>
</feature>
<dbReference type="Gene3D" id="3.40.50.620">
    <property type="entry name" value="HUPs"/>
    <property type="match status" value="1"/>
</dbReference>
<organism evidence="2 3">
    <name type="scientific">Leptospira wolffii</name>
    <dbReference type="NCBI Taxonomy" id="409998"/>
    <lineage>
        <taxon>Bacteria</taxon>
        <taxon>Pseudomonadati</taxon>
        <taxon>Spirochaetota</taxon>
        <taxon>Spirochaetia</taxon>
        <taxon>Leptospirales</taxon>
        <taxon>Leptospiraceae</taxon>
        <taxon>Leptospira</taxon>
    </lineage>
</organism>
<dbReference type="Pfam" id="PF01171">
    <property type="entry name" value="ATP_bind_3"/>
    <property type="match status" value="1"/>
</dbReference>
<name>A0A2M9ZEG7_9LEPT</name>
<gene>
    <name evidence="2" type="ORF">CH371_01710</name>
</gene>
<dbReference type="EMBL" id="NPDT01000001">
    <property type="protein sequence ID" value="PJZ66840.1"/>
    <property type="molecule type" value="Genomic_DNA"/>
</dbReference>
<evidence type="ECO:0000313" key="2">
    <source>
        <dbReference type="EMBL" id="PJZ66840.1"/>
    </source>
</evidence>
<evidence type="ECO:0000259" key="1">
    <source>
        <dbReference type="Pfam" id="PF01171"/>
    </source>
</evidence>
<dbReference type="SUPFAM" id="SSF52402">
    <property type="entry name" value="Adenine nucleotide alpha hydrolases-like"/>
    <property type="match status" value="1"/>
</dbReference>
<sequence length="103" mass="11979">MKQELENIFQRAWDSLTFYHALMMEKKAIIAFSGGKDSALVLQFYLWLKQKALVSKSPILYHLDHSIRNNSEQETSIREYAESLNLQLFFKKKTSHSSAIKPA</sequence>
<accession>A0A2M9ZEG7</accession>
<proteinExistence type="predicted"/>
<protein>
    <submittedName>
        <fullName evidence="2">Arginosuccinate synthase</fullName>
    </submittedName>
</protein>
<dbReference type="RefSeq" id="WP_100757431.1">
    <property type="nucleotide sequence ID" value="NZ_NPDT01000001.1"/>
</dbReference>
<evidence type="ECO:0000313" key="3">
    <source>
        <dbReference type="Proteomes" id="UP000231912"/>
    </source>
</evidence>
<dbReference type="InterPro" id="IPR011063">
    <property type="entry name" value="TilS/TtcA_N"/>
</dbReference>
<dbReference type="Proteomes" id="UP000231912">
    <property type="component" value="Unassembled WGS sequence"/>
</dbReference>
<comment type="caution">
    <text evidence="2">The sequence shown here is derived from an EMBL/GenBank/DDBJ whole genome shotgun (WGS) entry which is preliminary data.</text>
</comment>